<dbReference type="AlphaFoldDB" id="A0A9K3IZ03"/>
<dbReference type="EMBL" id="MNCJ02000320">
    <property type="protein sequence ID" value="KAF5805593.1"/>
    <property type="molecule type" value="Genomic_DNA"/>
</dbReference>
<protein>
    <submittedName>
        <fullName evidence="2">Uncharacterized protein</fullName>
    </submittedName>
</protein>
<proteinExistence type="predicted"/>
<evidence type="ECO:0000313" key="3">
    <source>
        <dbReference type="Proteomes" id="UP000215914"/>
    </source>
</evidence>
<keyword evidence="1" id="KW-0812">Transmembrane</keyword>
<keyword evidence="3" id="KW-1185">Reference proteome</keyword>
<reference evidence="2" key="1">
    <citation type="journal article" date="2017" name="Nature">
        <title>The sunflower genome provides insights into oil metabolism, flowering and Asterid evolution.</title>
        <authorList>
            <person name="Badouin H."/>
            <person name="Gouzy J."/>
            <person name="Grassa C.J."/>
            <person name="Murat F."/>
            <person name="Staton S.E."/>
            <person name="Cottret L."/>
            <person name="Lelandais-Briere C."/>
            <person name="Owens G.L."/>
            <person name="Carrere S."/>
            <person name="Mayjonade B."/>
            <person name="Legrand L."/>
            <person name="Gill N."/>
            <person name="Kane N.C."/>
            <person name="Bowers J.E."/>
            <person name="Hubner S."/>
            <person name="Bellec A."/>
            <person name="Berard A."/>
            <person name="Berges H."/>
            <person name="Blanchet N."/>
            <person name="Boniface M.C."/>
            <person name="Brunel D."/>
            <person name="Catrice O."/>
            <person name="Chaidir N."/>
            <person name="Claudel C."/>
            <person name="Donnadieu C."/>
            <person name="Faraut T."/>
            <person name="Fievet G."/>
            <person name="Helmstetter N."/>
            <person name="King M."/>
            <person name="Knapp S.J."/>
            <person name="Lai Z."/>
            <person name="Le Paslier M.C."/>
            <person name="Lippi Y."/>
            <person name="Lorenzon L."/>
            <person name="Mandel J.R."/>
            <person name="Marage G."/>
            <person name="Marchand G."/>
            <person name="Marquand E."/>
            <person name="Bret-Mestries E."/>
            <person name="Morien E."/>
            <person name="Nambeesan S."/>
            <person name="Nguyen T."/>
            <person name="Pegot-Espagnet P."/>
            <person name="Pouilly N."/>
            <person name="Raftis F."/>
            <person name="Sallet E."/>
            <person name="Schiex T."/>
            <person name="Thomas J."/>
            <person name="Vandecasteele C."/>
            <person name="Vares D."/>
            <person name="Vear F."/>
            <person name="Vautrin S."/>
            <person name="Crespi M."/>
            <person name="Mangin B."/>
            <person name="Burke J.M."/>
            <person name="Salse J."/>
            <person name="Munos S."/>
            <person name="Vincourt P."/>
            <person name="Rieseberg L.H."/>
            <person name="Langlade N.B."/>
        </authorList>
    </citation>
    <scope>NUCLEOTIDE SEQUENCE</scope>
    <source>
        <tissue evidence="2">Leaves</tissue>
    </source>
</reference>
<evidence type="ECO:0000313" key="2">
    <source>
        <dbReference type="EMBL" id="KAF5805593.1"/>
    </source>
</evidence>
<gene>
    <name evidence="2" type="ORF">HanXRQr2_Chr05g0211191</name>
</gene>
<keyword evidence="1" id="KW-0472">Membrane</keyword>
<dbReference type="Proteomes" id="UP000215914">
    <property type="component" value="Unassembled WGS sequence"/>
</dbReference>
<feature type="transmembrane region" description="Helical" evidence="1">
    <location>
        <begin position="12"/>
        <end position="32"/>
    </location>
</feature>
<comment type="caution">
    <text evidence="2">The sequence shown here is derived from an EMBL/GenBank/DDBJ whole genome shotgun (WGS) entry which is preliminary data.</text>
</comment>
<keyword evidence="1" id="KW-1133">Transmembrane helix</keyword>
<reference evidence="2" key="2">
    <citation type="submission" date="2020-06" db="EMBL/GenBank/DDBJ databases">
        <title>Helianthus annuus Genome sequencing and assembly Release 2.</title>
        <authorList>
            <person name="Gouzy J."/>
            <person name="Langlade N."/>
            <person name="Munos S."/>
        </authorList>
    </citation>
    <scope>NUCLEOTIDE SEQUENCE</scope>
    <source>
        <tissue evidence="2">Leaves</tissue>
    </source>
</reference>
<name>A0A9K3IZ03_HELAN</name>
<accession>A0A9K3IZ03</accession>
<sequence>MLSTELEKVISCTMSSLLVCCSLLVSRLFYLFDCDFCVAGT</sequence>
<evidence type="ECO:0000256" key="1">
    <source>
        <dbReference type="SAM" id="Phobius"/>
    </source>
</evidence>
<dbReference type="Gramene" id="mRNA:HanXRQr2_Chr05g0211191">
    <property type="protein sequence ID" value="mRNA:HanXRQr2_Chr05g0211191"/>
    <property type="gene ID" value="HanXRQr2_Chr05g0211191"/>
</dbReference>
<organism evidence="2 3">
    <name type="scientific">Helianthus annuus</name>
    <name type="common">Common sunflower</name>
    <dbReference type="NCBI Taxonomy" id="4232"/>
    <lineage>
        <taxon>Eukaryota</taxon>
        <taxon>Viridiplantae</taxon>
        <taxon>Streptophyta</taxon>
        <taxon>Embryophyta</taxon>
        <taxon>Tracheophyta</taxon>
        <taxon>Spermatophyta</taxon>
        <taxon>Magnoliopsida</taxon>
        <taxon>eudicotyledons</taxon>
        <taxon>Gunneridae</taxon>
        <taxon>Pentapetalae</taxon>
        <taxon>asterids</taxon>
        <taxon>campanulids</taxon>
        <taxon>Asterales</taxon>
        <taxon>Asteraceae</taxon>
        <taxon>Asteroideae</taxon>
        <taxon>Heliantheae alliance</taxon>
        <taxon>Heliantheae</taxon>
        <taxon>Helianthus</taxon>
    </lineage>
</organism>